<evidence type="ECO:0000313" key="3">
    <source>
        <dbReference type="Proteomes" id="UP001620626"/>
    </source>
</evidence>
<accession>A0ABD2JVS6</accession>
<comment type="caution">
    <text evidence="2">The sequence shown here is derived from an EMBL/GenBank/DDBJ whole genome shotgun (WGS) entry which is preliminary data.</text>
</comment>
<reference evidence="2 3" key="1">
    <citation type="submission" date="2024-10" db="EMBL/GenBank/DDBJ databases">
        <authorList>
            <person name="Kim D."/>
        </authorList>
    </citation>
    <scope>NUCLEOTIDE SEQUENCE [LARGE SCALE GENOMIC DNA]</scope>
    <source>
        <strain evidence="2">BH-2024</strain>
    </source>
</reference>
<dbReference type="Proteomes" id="UP001620626">
    <property type="component" value="Unassembled WGS sequence"/>
</dbReference>
<proteinExistence type="predicted"/>
<name>A0ABD2JVS6_9BILA</name>
<sequence length="175" mass="19903">MARQCLLGMHGAKCAQIPYRVLSNWRQAIEINENGEDDGAALFQFDGGENTGDKFEKMRAEGHLFVDLNSIGEWNDEEKGKWENGERKAKCNGRGGEQKDARGTESEGQSWRATEKRGEESANRTEKSANRTEKNRNRTMVAIHALFEWIHGLFPGIKQFLIVRLFPHYAAHILL</sequence>
<evidence type="ECO:0000313" key="2">
    <source>
        <dbReference type="EMBL" id="KAL3094539.1"/>
    </source>
</evidence>
<gene>
    <name evidence="2" type="ORF">niasHT_026305</name>
</gene>
<dbReference type="EMBL" id="JBICBT010000896">
    <property type="protein sequence ID" value="KAL3094539.1"/>
    <property type="molecule type" value="Genomic_DNA"/>
</dbReference>
<feature type="compositionally biased region" description="Basic and acidic residues" evidence="1">
    <location>
        <begin position="113"/>
        <end position="133"/>
    </location>
</feature>
<feature type="compositionally biased region" description="Basic and acidic residues" evidence="1">
    <location>
        <begin position="77"/>
        <end position="89"/>
    </location>
</feature>
<keyword evidence="3" id="KW-1185">Reference proteome</keyword>
<dbReference type="AlphaFoldDB" id="A0ABD2JVS6"/>
<feature type="compositionally biased region" description="Basic and acidic residues" evidence="1">
    <location>
        <begin position="96"/>
        <end position="105"/>
    </location>
</feature>
<protein>
    <submittedName>
        <fullName evidence="2">Uncharacterized protein</fullName>
    </submittedName>
</protein>
<feature type="region of interest" description="Disordered" evidence="1">
    <location>
        <begin position="76"/>
        <end position="133"/>
    </location>
</feature>
<organism evidence="2 3">
    <name type="scientific">Heterodera trifolii</name>
    <dbReference type="NCBI Taxonomy" id="157864"/>
    <lineage>
        <taxon>Eukaryota</taxon>
        <taxon>Metazoa</taxon>
        <taxon>Ecdysozoa</taxon>
        <taxon>Nematoda</taxon>
        <taxon>Chromadorea</taxon>
        <taxon>Rhabditida</taxon>
        <taxon>Tylenchina</taxon>
        <taxon>Tylenchomorpha</taxon>
        <taxon>Tylenchoidea</taxon>
        <taxon>Heteroderidae</taxon>
        <taxon>Heteroderinae</taxon>
        <taxon>Heterodera</taxon>
    </lineage>
</organism>
<evidence type="ECO:0000256" key="1">
    <source>
        <dbReference type="SAM" id="MobiDB-lite"/>
    </source>
</evidence>